<name>A0AB39CCM3_9VIRU</name>
<dbReference type="EMBL" id="PQ015378">
    <property type="protein sequence ID" value="XDJ14702.1"/>
    <property type="molecule type" value="Genomic_DNA"/>
</dbReference>
<reference evidence="1" key="1">
    <citation type="submission" date="2024-07" db="EMBL/GenBank/DDBJ databases">
        <authorList>
            <person name="Bringhurst R.M."/>
            <person name="Homer T.E."/>
        </authorList>
    </citation>
    <scope>NUCLEOTIDE SEQUENCE</scope>
</reference>
<accession>A0AB39CCM3</accession>
<organism evidence="1">
    <name type="scientific">Pseudomonas phage RVTF4</name>
    <dbReference type="NCBI Taxonomy" id="3236931"/>
    <lineage>
        <taxon>Viruses</taxon>
    </lineage>
</organism>
<proteinExistence type="predicted"/>
<protein>
    <submittedName>
        <fullName evidence="1">Uncharacterized protein</fullName>
    </submittedName>
</protein>
<sequence length="279" mass="31912">MDIIERDVGQIPVSIGTSLAFEGLMGIHPNQPKQPTNNKTIQSVWINLRTLARNLFSAVPTDKADDLDYSASVQVLMTEVQVLPAALQQLGFTGKIRFYLASKDAVKWMLPKAKWKETKGPKAIAMEMFERFVAIELYQQMKTSNMDVFEIDVKPKAGEGIVALLTHYPHELLWKPQFARLLLLESHTGKIKTYNTWYTKLNSLKDKDNDYPMPLTEFTLQVFGDGLLIAPQEPIKLRKELKQLSLDKKWTGITSPDKLYHDVMTSSKELQDLYKKLRK</sequence>
<evidence type="ECO:0000313" key="1">
    <source>
        <dbReference type="EMBL" id="XDJ14702.1"/>
    </source>
</evidence>